<dbReference type="InterPro" id="IPR007110">
    <property type="entry name" value="Ig-like_dom"/>
</dbReference>
<dbReference type="Gene3D" id="2.60.40.10">
    <property type="entry name" value="Immunoglobulins"/>
    <property type="match status" value="1"/>
</dbReference>
<reference evidence="3" key="3">
    <citation type="submission" date="2025-09" db="UniProtKB">
        <authorList>
            <consortium name="Ensembl"/>
        </authorList>
    </citation>
    <scope>IDENTIFICATION</scope>
</reference>
<organism evidence="3 4">
    <name type="scientific">Podarcis muralis</name>
    <name type="common">Wall lizard</name>
    <name type="synonym">Lacerta muralis</name>
    <dbReference type="NCBI Taxonomy" id="64176"/>
    <lineage>
        <taxon>Eukaryota</taxon>
        <taxon>Metazoa</taxon>
        <taxon>Chordata</taxon>
        <taxon>Craniata</taxon>
        <taxon>Vertebrata</taxon>
        <taxon>Euteleostomi</taxon>
        <taxon>Lepidosauria</taxon>
        <taxon>Squamata</taxon>
        <taxon>Bifurcata</taxon>
        <taxon>Unidentata</taxon>
        <taxon>Episquamata</taxon>
        <taxon>Laterata</taxon>
        <taxon>Lacertibaenia</taxon>
        <taxon>Lacertidae</taxon>
        <taxon>Podarcis</taxon>
    </lineage>
</organism>
<dbReference type="Pfam" id="PF07686">
    <property type="entry name" value="V-set"/>
    <property type="match status" value="1"/>
</dbReference>
<accession>A0A670K847</accession>
<evidence type="ECO:0000313" key="4">
    <source>
        <dbReference type="Proteomes" id="UP000472272"/>
    </source>
</evidence>
<dbReference type="InterPro" id="IPR013783">
    <property type="entry name" value="Ig-like_fold"/>
</dbReference>
<dbReference type="AlphaFoldDB" id="A0A670K847"/>
<dbReference type="Ensembl" id="ENSPMRT00000034974.1">
    <property type="protein sequence ID" value="ENSPMRP00000032966.1"/>
    <property type="gene ID" value="ENSPMRG00000021368.1"/>
</dbReference>
<dbReference type="GeneTree" id="ENSGT01070000254666"/>
<evidence type="ECO:0000259" key="2">
    <source>
        <dbReference type="PROSITE" id="PS50835"/>
    </source>
</evidence>
<keyword evidence="1" id="KW-0732">Signal</keyword>
<feature type="signal peptide" evidence="1">
    <location>
        <begin position="1"/>
        <end position="18"/>
    </location>
</feature>
<dbReference type="PROSITE" id="PS50835">
    <property type="entry name" value="IG_LIKE"/>
    <property type="match status" value="1"/>
</dbReference>
<feature type="chain" id="PRO_5045270979" description="Ig-like domain-containing protein" evidence="1">
    <location>
        <begin position="19"/>
        <end position="124"/>
    </location>
</feature>
<reference evidence="3" key="2">
    <citation type="submission" date="2025-08" db="UniProtKB">
        <authorList>
            <consortium name="Ensembl"/>
        </authorList>
    </citation>
    <scope>IDENTIFICATION</scope>
</reference>
<evidence type="ECO:0000256" key="1">
    <source>
        <dbReference type="SAM" id="SignalP"/>
    </source>
</evidence>
<dbReference type="Proteomes" id="UP000472272">
    <property type="component" value="Chromosome 13"/>
</dbReference>
<dbReference type="InterPro" id="IPR013106">
    <property type="entry name" value="Ig_V-set"/>
</dbReference>
<evidence type="ECO:0000313" key="3">
    <source>
        <dbReference type="Ensembl" id="ENSPMRP00000032966.1"/>
    </source>
</evidence>
<dbReference type="SUPFAM" id="SSF48726">
    <property type="entry name" value="Immunoglobulin"/>
    <property type="match status" value="1"/>
</dbReference>
<proteinExistence type="predicted"/>
<sequence>MTASWLFLWAAVIIQVPSSPVQTGPHTNAFLPCHYTFDPPRTINASALIVRWSLRGRTIIKLHESISTYRPRGAVLNWATVREGNASVFITDVRGDDVGVYTCCVSHPPDVAEGKVTLKLGGKG</sequence>
<reference evidence="3 4" key="1">
    <citation type="journal article" date="2019" name="Proc. Natl. Acad. Sci. U.S.A.">
        <title>Regulatory changes in pterin and carotenoid genes underlie balanced color polymorphisms in the wall lizard.</title>
        <authorList>
            <person name="Andrade P."/>
            <person name="Pinho C."/>
            <person name="Perez I de Lanuza G."/>
            <person name="Afonso S."/>
            <person name="Brejcha J."/>
            <person name="Rubin C.J."/>
            <person name="Wallerman O."/>
            <person name="Pereira P."/>
            <person name="Sabatino S.J."/>
            <person name="Bellati A."/>
            <person name="Pellitteri-Rosa D."/>
            <person name="Bosakova Z."/>
            <person name="Bunikis I."/>
            <person name="Carretero M.A."/>
            <person name="Feiner N."/>
            <person name="Marsik P."/>
            <person name="Pauperio F."/>
            <person name="Salvi D."/>
            <person name="Soler L."/>
            <person name="While G.M."/>
            <person name="Uller T."/>
            <person name="Font E."/>
            <person name="Andersson L."/>
            <person name="Carneiro M."/>
        </authorList>
    </citation>
    <scope>NUCLEOTIDE SEQUENCE</scope>
</reference>
<dbReference type="OMA" id="AFLPCHY"/>
<name>A0A670K847_PODMU</name>
<keyword evidence="4" id="KW-1185">Reference proteome</keyword>
<protein>
    <recommendedName>
        <fullName evidence="2">Ig-like domain-containing protein</fullName>
    </recommendedName>
</protein>
<feature type="domain" description="Ig-like" evidence="2">
    <location>
        <begin position="10"/>
        <end position="117"/>
    </location>
</feature>
<dbReference type="InterPro" id="IPR036179">
    <property type="entry name" value="Ig-like_dom_sf"/>
</dbReference>